<evidence type="ECO:0000256" key="6">
    <source>
        <dbReference type="ARBA" id="ARBA00022989"/>
    </source>
</evidence>
<proteinExistence type="inferred from homology"/>
<dbReference type="InterPro" id="IPR004841">
    <property type="entry name" value="AA-permease/SLC12A_dom"/>
</dbReference>
<evidence type="ECO:0000256" key="5">
    <source>
        <dbReference type="ARBA" id="ARBA00022970"/>
    </source>
</evidence>
<feature type="transmembrane region" description="Helical" evidence="8">
    <location>
        <begin position="116"/>
        <end position="137"/>
    </location>
</feature>
<keyword evidence="7 8" id="KW-0472">Membrane</keyword>
<dbReference type="FunFam" id="1.20.1740.10:FF:000001">
    <property type="entry name" value="Amino acid permease"/>
    <property type="match status" value="1"/>
</dbReference>
<keyword evidence="4 8" id="KW-0812">Transmembrane</keyword>
<evidence type="ECO:0000256" key="8">
    <source>
        <dbReference type="SAM" id="Phobius"/>
    </source>
</evidence>
<dbReference type="GO" id="GO:0015171">
    <property type="term" value="F:amino acid transmembrane transporter activity"/>
    <property type="evidence" value="ECO:0007669"/>
    <property type="project" value="TreeGrafter"/>
</dbReference>
<accession>A0A5E8B159</accession>
<dbReference type="EMBL" id="CABVLU010000001">
    <property type="protein sequence ID" value="VVT45225.1"/>
    <property type="molecule type" value="Genomic_DNA"/>
</dbReference>
<keyword evidence="5" id="KW-0029">Amino-acid transport</keyword>
<dbReference type="PANTHER" id="PTHR43341">
    <property type="entry name" value="AMINO ACID PERMEASE"/>
    <property type="match status" value="1"/>
</dbReference>
<feature type="domain" description="Amino acid permease/ SLC12A" evidence="9">
    <location>
        <begin position="48"/>
        <end position="498"/>
    </location>
</feature>
<evidence type="ECO:0000313" key="11">
    <source>
        <dbReference type="Proteomes" id="UP000398389"/>
    </source>
</evidence>
<dbReference type="PROSITE" id="PS00218">
    <property type="entry name" value="AMINO_ACID_PERMEASE_1"/>
    <property type="match status" value="1"/>
</dbReference>
<gene>
    <name evidence="10" type="ORF">SAPINGB_P000679</name>
</gene>
<keyword evidence="6 8" id="KW-1133">Transmembrane helix</keyword>
<dbReference type="InterPro" id="IPR004840">
    <property type="entry name" value="Amino_acid_permease_CS"/>
</dbReference>
<dbReference type="AlphaFoldDB" id="A0A5E8B159"/>
<feature type="transmembrane region" description="Helical" evidence="8">
    <location>
        <begin position="395"/>
        <end position="419"/>
    </location>
</feature>
<protein>
    <recommendedName>
        <fullName evidence="9">Amino acid permease/ SLC12A domain-containing protein</fullName>
    </recommendedName>
</protein>
<dbReference type="Pfam" id="PF00324">
    <property type="entry name" value="AA_permease"/>
    <property type="match status" value="1"/>
</dbReference>
<feature type="transmembrane region" description="Helical" evidence="8">
    <location>
        <begin position="271"/>
        <end position="292"/>
    </location>
</feature>
<dbReference type="OrthoDB" id="3900342at2759"/>
<evidence type="ECO:0000256" key="4">
    <source>
        <dbReference type="ARBA" id="ARBA00022692"/>
    </source>
</evidence>
<reference evidence="10 11" key="1">
    <citation type="submission" date="2019-09" db="EMBL/GenBank/DDBJ databases">
        <authorList>
            <person name="Brejova B."/>
        </authorList>
    </citation>
    <scope>NUCLEOTIDE SEQUENCE [LARGE SCALE GENOMIC DNA]</scope>
</reference>
<dbReference type="RefSeq" id="XP_031851293.1">
    <property type="nucleotide sequence ID" value="XM_031995402.1"/>
</dbReference>
<dbReference type="Proteomes" id="UP000398389">
    <property type="component" value="Unassembled WGS sequence"/>
</dbReference>
<feature type="transmembrane region" description="Helical" evidence="8">
    <location>
        <begin position="157"/>
        <end position="176"/>
    </location>
</feature>
<evidence type="ECO:0000256" key="7">
    <source>
        <dbReference type="ARBA" id="ARBA00023136"/>
    </source>
</evidence>
<feature type="transmembrane region" description="Helical" evidence="8">
    <location>
        <begin position="440"/>
        <end position="458"/>
    </location>
</feature>
<keyword evidence="11" id="KW-1185">Reference proteome</keyword>
<name>A0A5E8B159_9ASCO</name>
<organism evidence="10 11">
    <name type="scientific">Magnusiomyces paraingens</name>
    <dbReference type="NCBI Taxonomy" id="2606893"/>
    <lineage>
        <taxon>Eukaryota</taxon>
        <taxon>Fungi</taxon>
        <taxon>Dikarya</taxon>
        <taxon>Ascomycota</taxon>
        <taxon>Saccharomycotina</taxon>
        <taxon>Dipodascomycetes</taxon>
        <taxon>Dipodascales</taxon>
        <taxon>Dipodascaceae</taxon>
        <taxon>Magnusiomyces</taxon>
    </lineage>
</organism>
<evidence type="ECO:0000259" key="9">
    <source>
        <dbReference type="Pfam" id="PF00324"/>
    </source>
</evidence>
<evidence type="ECO:0000313" key="10">
    <source>
        <dbReference type="EMBL" id="VVT45225.1"/>
    </source>
</evidence>
<dbReference type="Gene3D" id="1.20.1740.10">
    <property type="entry name" value="Amino acid/polyamine transporter I"/>
    <property type="match status" value="1"/>
</dbReference>
<keyword evidence="3" id="KW-0813">Transport</keyword>
<evidence type="ECO:0000256" key="2">
    <source>
        <dbReference type="ARBA" id="ARBA00006983"/>
    </source>
</evidence>
<dbReference type="GeneID" id="43579502"/>
<feature type="transmembrane region" description="Helical" evidence="8">
    <location>
        <begin position="51"/>
        <end position="70"/>
    </location>
</feature>
<feature type="transmembrane region" description="Helical" evidence="8">
    <location>
        <begin position="76"/>
        <end position="96"/>
    </location>
</feature>
<feature type="transmembrane region" description="Helical" evidence="8">
    <location>
        <begin position="369"/>
        <end position="389"/>
    </location>
</feature>
<dbReference type="InterPro" id="IPR050524">
    <property type="entry name" value="APC_YAT"/>
</dbReference>
<dbReference type="GO" id="GO:0016020">
    <property type="term" value="C:membrane"/>
    <property type="evidence" value="ECO:0007669"/>
    <property type="project" value="UniProtKB-SubCell"/>
</dbReference>
<dbReference type="PIRSF" id="PIRSF006060">
    <property type="entry name" value="AA_transporter"/>
    <property type="match status" value="1"/>
</dbReference>
<evidence type="ECO:0000256" key="1">
    <source>
        <dbReference type="ARBA" id="ARBA00004141"/>
    </source>
</evidence>
<feature type="transmembrane region" description="Helical" evidence="8">
    <location>
        <begin position="188"/>
        <end position="207"/>
    </location>
</feature>
<comment type="similarity">
    <text evidence="2">Belongs to the amino acid-polyamine-organocation (APC) superfamily. YAT (TC 2.A.3.10) family.</text>
</comment>
<dbReference type="PANTHER" id="PTHR43341:SF26">
    <property type="entry name" value="GENERAL AMINO ACID PERMEASE AGP3"/>
    <property type="match status" value="1"/>
</dbReference>
<feature type="transmembrane region" description="Helical" evidence="8">
    <location>
        <begin position="470"/>
        <end position="490"/>
    </location>
</feature>
<evidence type="ECO:0000256" key="3">
    <source>
        <dbReference type="ARBA" id="ARBA00022448"/>
    </source>
</evidence>
<feature type="transmembrane region" description="Helical" evidence="8">
    <location>
        <begin position="328"/>
        <end position="349"/>
    </location>
</feature>
<comment type="subcellular location">
    <subcellularLocation>
        <location evidence="1">Membrane</location>
        <topology evidence="1">Multi-pass membrane protein</topology>
    </subcellularLocation>
</comment>
<sequence length="554" mass="61128">MSDFKKNDTEVVTKIDSNSEGVVKDYYDQSHENFDPDSGVKRGLKTRHLSMMALAGIIGPGLLVGSGGALANGGPLALIIGFGVIGLLAFSVTQSLGEISTVYPTGGAFMTMAERFVDKSFSFAVGWNYFIIWVTVLANEYNMITSILSFWTSKVPIWGWFLIFWAFFMSFQLLGVEAFGEAEYWLALIKLLGLVTYFLFSIIYISGGVKGVPAFGFHYWKDPGPLSHGFKGIANVFVYCSTFYAGVESVAIAATETRNPSKAVPTAIKQVFWRILFVYMGCALFFGVTVPYNSSELMGSSAKAMRAPMTIALANAGWAGGAHLVNTFILITCLSAINSSIYIGSRTVLFMAKDKTAPKFLAYTNKRGVPVYAIVFTNLFGFIALMNVSKGAASAFSYIVNLSGVATFLVWGSISFVHIRFRQAWAHSGYTRQDLPFKSLFHPWNAYFGVSFNIFLAFVQGWATLAPFDAGSFVDAYILLPLFPILYFGYKFAFKTKYHDIADIDVEAGQRKDLDLKEDDEELGVVTQEPEGDFSDETKLDATKRAVKKLWSKL</sequence>